<evidence type="ECO:0000313" key="1">
    <source>
        <dbReference type="EMBL" id="KIK78076.1"/>
    </source>
</evidence>
<accession>A0A0D0D3E9</accession>
<organism evidence="1 2">
    <name type="scientific">Paxillus rubicundulus Ve08.2h10</name>
    <dbReference type="NCBI Taxonomy" id="930991"/>
    <lineage>
        <taxon>Eukaryota</taxon>
        <taxon>Fungi</taxon>
        <taxon>Dikarya</taxon>
        <taxon>Basidiomycota</taxon>
        <taxon>Agaricomycotina</taxon>
        <taxon>Agaricomycetes</taxon>
        <taxon>Agaricomycetidae</taxon>
        <taxon>Boletales</taxon>
        <taxon>Paxilineae</taxon>
        <taxon>Paxillaceae</taxon>
        <taxon>Paxillus</taxon>
    </lineage>
</organism>
<keyword evidence="2" id="KW-1185">Reference proteome</keyword>
<reference evidence="2" key="2">
    <citation type="submission" date="2015-01" db="EMBL/GenBank/DDBJ databases">
        <title>Evolutionary Origins and Diversification of the Mycorrhizal Mutualists.</title>
        <authorList>
            <consortium name="DOE Joint Genome Institute"/>
            <consortium name="Mycorrhizal Genomics Consortium"/>
            <person name="Kohler A."/>
            <person name="Kuo A."/>
            <person name="Nagy L.G."/>
            <person name="Floudas D."/>
            <person name="Copeland A."/>
            <person name="Barry K.W."/>
            <person name="Cichocki N."/>
            <person name="Veneault-Fourrey C."/>
            <person name="LaButti K."/>
            <person name="Lindquist E.A."/>
            <person name="Lipzen A."/>
            <person name="Lundell T."/>
            <person name="Morin E."/>
            <person name="Murat C."/>
            <person name="Riley R."/>
            <person name="Ohm R."/>
            <person name="Sun H."/>
            <person name="Tunlid A."/>
            <person name="Henrissat B."/>
            <person name="Grigoriev I.V."/>
            <person name="Hibbett D.S."/>
            <person name="Martin F."/>
        </authorList>
    </citation>
    <scope>NUCLEOTIDE SEQUENCE [LARGE SCALE GENOMIC DNA]</scope>
    <source>
        <strain evidence="2">Ve08.2h10</strain>
    </source>
</reference>
<proteinExistence type="predicted"/>
<sequence length="79" mass="8706">MAEGISAFITAYANLNNLSIDPSLAKLILQCQASQLVLAVLTSMSRSSWAEKLKAQPLDVSHVPLPATQQWWRPFHEAT</sequence>
<dbReference type="AlphaFoldDB" id="A0A0D0D3E9"/>
<dbReference type="InParanoid" id="A0A0D0D3E9"/>
<protein>
    <submittedName>
        <fullName evidence="1">Uncharacterized protein</fullName>
    </submittedName>
</protein>
<evidence type="ECO:0000313" key="2">
    <source>
        <dbReference type="Proteomes" id="UP000054538"/>
    </source>
</evidence>
<dbReference type="Proteomes" id="UP000054538">
    <property type="component" value="Unassembled WGS sequence"/>
</dbReference>
<gene>
    <name evidence="1" type="ORF">PAXRUDRAFT_17083</name>
</gene>
<reference evidence="1 2" key="1">
    <citation type="submission" date="2014-04" db="EMBL/GenBank/DDBJ databases">
        <authorList>
            <consortium name="DOE Joint Genome Institute"/>
            <person name="Kuo A."/>
            <person name="Kohler A."/>
            <person name="Jargeat P."/>
            <person name="Nagy L.G."/>
            <person name="Floudas D."/>
            <person name="Copeland A."/>
            <person name="Barry K.W."/>
            <person name="Cichocki N."/>
            <person name="Veneault-Fourrey C."/>
            <person name="LaButti K."/>
            <person name="Lindquist E.A."/>
            <person name="Lipzen A."/>
            <person name="Lundell T."/>
            <person name="Morin E."/>
            <person name="Murat C."/>
            <person name="Sun H."/>
            <person name="Tunlid A."/>
            <person name="Henrissat B."/>
            <person name="Grigoriev I.V."/>
            <person name="Hibbett D.S."/>
            <person name="Martin F."/>
            <person name="Nordberg H.P."/>
            <person name="Cantor M.N."/>
            <person name="Hua S.X."/>
        </authorList>
    </citation>
    <scope>NUCLEOTIDE SEQUENCE [LARGE SCALE GENOMIC DNA]</scope>
    <source>
        <strain evidence="1 2">Ve08.2h10</strain>
    </source>
</reference>
<dbReference type="EMBL" id="KN826720">
    <property type="protein sequence ID" value="KIK78076.1"/>
    <property type="molecule type" value="Genomic_DNA"/>
</dbReference>
<name>A0A0D0D3E9_9AGAM</name>
<dbReference type="HOGENOM" id="CLU_2606700_0_0_1"/>